<dbReference type="GeneID" id="79841840"/>
<gene>
    <name evidence="1" type="ORF">HMPREF3195_00747</name>
</gene>
<reference evidence="1 2" key="1">
    <citation type="submission" date="2016-02" db="EMBL/GenBank/DDBJ databases">
        <authorList>
            <person name="Wen L."/>
            <person name="He K."/>
            <person name="Yang H."/>
        </authorList>
    </citation>
    <scope>NUCLEOTIDE SEQUENCE [LARGE SCALE GENOMIC DNA]</scope>
    <source>
        <strain evidence="1 2">MJR8628A</strain>
    </source>
</reference>
<comment type="caution">
    <text evidence="1">The sequence shown here is derived from an EMBL/GenBank/DDBJ whole genome shotgun (WGS) entry which is preliminary data.</text>
</comment>
<sequence>MLDIKNIMEDRGLDIGLLGAALNISDEEISEILENNDPSMLDDILLGELARVLDIDVQELIVE</sequence>
<proteinExistence type="predicted"/>
<dbReference type="RefSeq" id="WP_002842560.1">
    <property type="nucleotide sequence ID" value="NZ_CAMPYD010000008.1"/>
</dbReference>
<dbReference type="PATRIC" id="fig|1261.5.peg.753"/>
<accession>A0A135YVC4</accession>
<dbReference type="EMBL" id="LSQZ01000024">
    <property type="protein sequence ID" value="KXI13354.1"/>
    <property type="molecule type" value="Genomic_DNA"/>
</dbReference>
<dbReference type="Proteomes" id="UP000070326">
    <property type="component" value="Unassembled WGS sequence"/>
</dbReference>
<dbReference type="AlphaFoldDB" id="A0A135YVC4"/>
<evidence type="ECO:0008006" key="3">
    <source>
        <dbReference type="Google" id="ProtNLM"/>
    </source>
</evidence>
<name>A0A135YVC4_9FIRM</name>
<dbReference type="STRING" id="1261.HMPREF3195_00747"/>
<protein>
    <recommendedName>
        <fullName evidence="3">HTH cro/C1-type domain-containing protein</fullName>
    </recommendedName>
</protein>
<organism evidence="1 2">
    <name type="scientific">Peptostreptococcus anaerobius</name>
    <dbReference type="NCBI Taxonomy" id="1261"/>
    <lineage>
        <taxon>Bacteria</taxon>
        <taxon>Bacillati</taxon>
        <taxon>Bacillota</taxon>
        <taxon>Clostridia</taxon>
        <taxon>Peptostreptococcales</taxon>
        <taxon>Peptostreptococcaceae</taxon>
        <taxon>Peptostreptococcus</taxon>
    </lineage>
</organism>
<evidence type="ECO:0000313" key="1">
    <source>
        <dbReference type="EMBL" id="KXI13354.1"/>
    </source>
</evidence>
<evidence type="ECO:0000313" key="2">
    <source>
        <dbReference type="Proteomes" id="UP000070326"/>
    </source>
</evidence>